<feature type="transmembrane region" description="Helical" evidence="1">
    <location>
        <begin position="67"/>
        <end position="85"/>
    </location>
</feature>
<sequence>MFYILIGIIFFGNQEAMMIVFSSFIAFIYHYLIDSSKSLKANFIETSGGILILFLITAFFKETDRNLVVKYIALILFLFSIVFLLKKKYVS</sequence>
<feature type="transmembrane region" description="Helical" evidence="1">
    <location>
        <begin position="6"/>
        <end position="29"/>
    </location>
</feature>
<feature type="transmembrane region" description="Helical" evidence="1">
    <location>
        <begin position="41"/>
        <end position="61"/>
    </location>
</feature>
<keyword evidence="3" id="KW-1185">Reference proteome</keyword>
<evidence type="ECO:0000313" key="2">
    <source>
        <dbReference type="EMBL" id="WOC51009.1"/>
    </source>
</evidence>
<organism evidence="2 3">
    <name type="scientific">Bergeyella porcorum</name>
    <dbReference type="NCBI Taxonomy" id="1735111"/>
    <lineage>
        <taxon>Bacteria</taxon>
        <taxon>Pseudomonadati</taxon>
        <taxon>Bacteroidota</taxon>
        <taxon>Flavobacteriia</taxon>
        <taxon>Flavobacteriales</taxon>
        <taxon>Weeksellaceae</taxon>
        <taxon>Bergeyella</taxon>
    </lineage>
</organism>
<dbReference type="KEGG" id="bpor:BPO_0362"/>
<protein>
    <submittedName>
        <fullName evidence="2">Uncharacterized protein</fullName>
    </submittedName>
</protein>
<dbReference type="AlphaFoldDB" id="A0AAU0F021"/>
<name>A0AAU0F021_9FLAO</name>
<accession>A0AAU0F021</accession>
<dbReference type="EMBL" id="CP136426">
    <property type="protein sequence ID" value="WOC51009.1"/>
    <property type="molecule type" value="Genomic_DNA"/>
</dbReference>
<gene>
    <name evidence="2" type="ORF">BPO_0362</name>
</gene>
<evidence type="ECO:0000313" key="3">
    <source>
        <dbReference type="Proteomes" id="UP001432059"/>
    </source>
</evidence>
<keyword evidence="1" id="KW-0472">Membrane</keyword>
<evidence type="ECO:0000256" key="1">
    <source>
        <dbReference type="SAM" id="Phobius"/>
    </source>
</evidence>
<keyword evidence="1" id="KW-1133">Transmembrane helix</keyword>
<keyword evidence="1" id="KW-0812">Transmembrane</keyword>
<reference evidence="2" key="1">
    <citation type="submission" date="2023-10" db="EMBL/GenBank/DDBJ databases">
        <title>Characterization and whole genome sequencing of a novel strain of Bergeyella porcorum QD2021 isolated from pig.</title>
        <authorList>
            <person name="Liu G."/>
            <person name="Chen C."/>
            <person name="Han X."/>
        </authorList>
    </citation>
    <scope>NUCLEOTIDE SEQUENCE</scope>
    <source>
        <strain evidence="2">QD2021</strain>
    </source>
</reference>
<proteinExistence type="predicted"/>
<dbReference type="Proteomes" id="UP001432059">
    <property type="component" value="Chromosome"/>
</dbReference>